<dbReference type="PANTHER" id="PTHR46429">
    <property type="entry name" value="23S RRNA (GUANOSINE-2'-O-)-METHYLTRANSFERASE RLMB"/>
    <property type="match status" value="1"/>
</dbReference>
<dbReference type="SUPFAM" id="SSF55315">
    <property type="entry name" value="L30e-like"/>
    <property type="match status" value="1"/>
</dbReference>
<name>A0AAE3VI83_9BACT</name>
<dbReference type="InterPro" id="IPR029026">
    <property type="entry name" value="tRNA_m1G_MTases_N"/>
</dbReference>
<dbReference type="GO" id="GO:0005829">
    <property type="term" value="C:cytosol"/>
    <property type="evidence" value="ECO:0007669"/>
    <property type="project" value="TreeGrafter"/>
</dbReference>
<evidence type="ECO:0000313" key="4">
    <source>
        <dbReference type="EMBL" id="MDQ0290900.1"/>
    </source>
</evidence>
<comment type="caution">
    <text evidence="4">The sequence shown here is derived from an EMBL/GenBank/DDBJ whole genome shotgun (WGS) entry which is preliminary data.</text>
</comment>
<dbReference type="InterPro" id="IPR013123">
    <property type="entry name" value="SpoU_subst-bd"/>
</dbReference>
<evidence type="ECO:0000313" key="5">
    <source>
        <dbReference type="Proteomes" id="UP001238163"/>
    </source>
</evidence>
<keyword evidence="5" id="KW-1185">Reference proteome</keyword>
<accession>A0AAE3VI83</accession>
<dbReference type="InterPro" id="IPR001537">
    <property type="entry name" value="SpoU_MeTrfase"/>
</dbReference>
<evidence type="ECO:0000256" key="1">
    <source>
        <dbReference type="ARBA" id="ARBA00022603"/>
    </source>
</evidence>
<dbReference type="EMBL" id="JAUSVL010000001">
    <property type="protein sequence ID" value="MDQ0290900.1"/>
    <property type="molecule type" value="Genomic_DNA"/>
</dbReference>
<dbReference type="Pfam" id="PF08032">
    <property type="entry name" value="SpoU_sub_bind"/>
    <property type="match status" value="1"/>
</dbReference>
<dbReference type="Gene3D" id="3.30.1330.30">
    <property type="match status" value="1"/>
</dbReference>
<protein>
    <submittedName>
        <fullName evidence="4">23S rRNA (Guanosine2251-2'-O)-methyltransferase</fullName>
        <ecNumber evidence="4">2.1.1.185</ecNumber>
    </submittedName>
</protein>
<dbReference type="GO" id="GO:0032259">
    <property type="term" value="P:methylation"/>
    <property type="evidence" value="ECO:0007669"/>
    <property type="project" value="UniProtKB-KW"/>
</dbReference>
<dbReference type="SMART" id="SM00967">
    <property type="entry name" value="SpoU_sub_bind"/>
    <property type="match status" value="1"/>
</dbReference>
<dbReference type="InterPro" id="IPR004441">
    <property type="entry name" value="rRNA_MeTrfase_TrmH"/>
</dbReference>
<dbReference type="EC" id="2.1.1.185" evidence="4"/>
<dbReference type="SUPFAM" id="SSF75217">
    <property type="entry name" value="alpha/beta knot"/>
    <property type="match status" value="1"/>
</dbReference>
<dbReference type="Pfam" id="PF00588">
    <property type="entry name" value="SpoU_methylase"/>
    <property type="match status" value="1"/>
</dbReference>
<evidence type="ECO:0000259" key="3">
    <source>
        <dbReference type="SMART" id="SM00967"/>
    </source>
</evidence>
<evidence type="ECO:0000256" key="2">
    <source>
        <dbReference type="ARBA" id="ARBA00022679"/>
    </source>
</evidence>
<dbReference type="PANTHER" id="PTHR46429:SF1">
    <property type="entry name" value="23S RRNA (GUANOSINE-2'-O-)-METHYLTRANSFERASE RLMB"/>
    <property type="match status" value="1"/>
</dbReference>
<dbReference type="GO" id="GO:0008173">
    <property type="term" value="F:RNA methyltransferase activity"/>
    <property type="evidence" value="ECO:0007669"/>
    <property type="project" value="InterPro"/>
</dbReference>
<proteinExistence type="predicted"/>
<dbReference type="AlphaFoldDB" id="A0AAE3VI83"/>
<feature type="domain" description="RNA 2-O ribose methyltransferase substrate binding" evidence="3">
    <location>
        <begin position="7"/>
        <end position="84"/>
    </location>
</feature>
<sequence>MAVPLDCIYGINPVFEAVRAGRRQISRVWLNKDGGNNPRLRKLAQFLDSRQEPVAWVDRAALFELCGTREHQGVVLEASAFEYTPFADMLESPRLVLLDSIEDPHNVGAIMRTAEALGWGDVLLPRRGSPLILPSVAKASAGACEYLRIAVNCSANQYMKIAQEAGYAVAALDGSGKVSLEDVRAAAPAKLLLVVGGEDSGVSQFIINNAEYVVAIPQKGRINSLNASVAAGLALYVLG</sequence>
<dbReference type="Gene3D" id="3.40.1280.10">
    <property type="match status" value="1"/>
</dbReference>
<dbReference type="RefSeq" id="WP_307262934.1">
    <property type="nucleotide sequence ID" value="NZ_JAUSVL010000001.1"/>
</dbReference>
<gene>
    <name evidence="4" type="ORF">J3R75_003007</name>
</gene>
<dbReference type="CDD" id="cd18103">
    <property type="entry name" value="SpoU-like_RlmB"/>
    <property type="match status" value="1"/>
</dbReference>
<keyword evidence="1 4" id="KW-0489">Methyltransferase</keyword>
<dbReference type="GO" id="GO:0003723">
    <property type="term" value="F:RNA binding"/>
    <property type="evidence" value="ECO:0007669"/>
    <property type="project" value="InterPro"/>
</dbReference>
<dbReference type="GO" id="GO:0006396">
    <property type="term" value="P:RNA processing"/>
    <property type="evidence" value="ECO:0007669"/>
    <property type="project" value="InterPro"/>
</dbReference>
<dbReference type="InterPro" id="IPR029064">
    <property type="entry name" value="Ribosomal_eL30-like_sf"/>
</dbReference>
<organism evidence="4 5">
    <name type="scientific">Oligosphaera ethanolica</name>
    <dbReference type="NCBI Taxonomy" id="760260"/>
    <lineage>
        <taxon>Bacteria</taxon>
        <taxon>Pseudomonadati</taxon>
        <taxon>Lentisphaerota</taxon>
        <taxon>Oligosphaeria</taxon>
        <taxon>Oligosphaerales</taxon>
        <taxon>Oligosphaeraceae</taxon>
        <taxon>Oligosphaera</taxon>
    </lineage>
</organism>
<reference evidence="4" key="1">
    <citation type="submission" date="2023-07" db="EMBL/GenBank/DDBJ databases">
        <title>Genomic Encyclopedia of Type Strains, Phase IV (KMG-IV): sequencing the most valuable type-strain genomes for metagenomic binning, comparative biology and taxonomic classification.</title>
        <authorList>
            <person name="Goeker M."/>
        </authorList>
    </citation>
    <scope>NUCLEOTIDE SEQUENCE</scope>
    <source>
        <strain evidence="4">DSM 24202</strain>
    </source>
</reference>
<dbReference type="InterPro" id="IPR029028">
    <property type="entry name" value="Alpha/beta_knot_MTases"/>
</dbReference>
<dbReference type="Proteomes" id="UP001238163">
    <property type="component" value="Unassembled WGS sequence"/>
</dbReference>
<keyword evidence="2 4" id="KW-0808">Transferase</keyword>